<gene>
    <name evidence="4" type="ORF">PT974_00270</name>
</gene>
<dbReference type="Proteomes" id="UP001338125">
    <property type="component" value="Unassembled WGS sequence"/>
</dbReference>
<dbReference type="EMBL" id="JAVFKD010000001">
    <property type="protein sequence ID" value="KAK5997904.1"/>
    <property type="molecule type" value="Genomic_DNA"/>
</dbReference>
<evidence type="ECO:0008006" key="6">
    <source>
        <dbReference type="Google" id="ProtNLM"/>
    </source>
</evidence>
<dbReference type="InterPro" id="IPR051240">
    <property type="entry name" value="Mito_RNA-Proc/Resp"/>
</dbReference>
<reference evidence="4 5" key="1">
    <citation type="submission" date="2024-01" db="EMBL/GenBank/DDBJ databases">
        <title>Complete genome of Cladobotryum mycophilum ATHUM6906.</title>
        <authorList>
            <person name="Christinaki A.C."/>
            <person name="Myridakis A.I."/>
            <person name="Kouvelis V.N."/>
        </authorList>
    </citation>
    <scope>NUCLEOTIDE SEQUENCE [LARGE SCALE GENOMIC DNA]</scope>
    <source>
        <strain evidence="4 5">ATHUM6906</strain>
    </source>
</reference>
<feature type="compositionally biased region" description="Polar residues" evidence="3">
    <location>
        <begin position="688"/>
        <end position="701"/>
    </location>
</feature>
<evidence type="ECO:0000313" key="5">
    <source>
        <dbReference type="Proteomes" id="UP001338125"/>
    </source>
</evidence>
<sequence length="735" mass="83373">MTHHVIGSPTPNHLEKSVPQSANAGVMQSLWSRAGQAHRCGCRGCSTAVEALGRRATATTRRRPTFAETFTACYSSVFATAALVDAIRKDNRRQELDRQLEEARQDLADLQEQRSTSSNDVDSKPQNLTLQQMDALWKSLKIIYNNRPFMKEIHRPATISTSDLIERLKRDYYGCPSEASFGAARQTDYERLERAIMSEELDKQMIYREPSKQTHLLMETISAEDVVRKLLDRAKFLPRSTSPSPSFEEARRMRKKGYPNFTFRSIDPDGAQKNTTALNQRLRELIGMPDMNMKERIGRICYNLLISSHPPDMHTYNTLIVAFNKSGHHTFAEALVSSFFHSRLLQPTPSTFVVILNHYKCTNNHGKFLRAIACLTGLESTIGEPLLQKWAADVKRRTHTGEWVWEHIPLNQPLVEEIISGLLHFNLFDQAASFFVSSMRLGVKLSIDIVKHLMDECINAMDWKAAVRMVRAFTNSSGKWQRALLVGDEESKAYIASRMHVLIDICGLNGPLQPIRGFTLINLDISNFKFERFLKLLEEEAPLRKDSLALYSEFDASKSRLLQLESLSREVDFVRKTTSSIESKLLYPDFPHPFRISMARHIGTSAMRRSLQLNQEFRTLIADSSNQGQGSTPGLLERCEEFETSTEQSLDMSIDDPSALETRSRLSLSLDTISESKRSHEKGESHANAESTRTQNQTSSLENEEEPRLETGSRPRPLLTWPVSRDRAAVCAEAS</sequence>
<organism evidence="4 5">
    <name type="scientific">Cladobotryum mycophilum</name>
    <dbReference type="NCBI Taxonomy" id="491253"/>
    <lineage>
        <taxon>Eukaryota</taxon>
        <taxon>Fungi</taxon>
        <taxon>Dikarya</taxon>
        <taxon>Ascomycota</taxon>
        <taxon>Pezizomycotina</taxon>
        <taxon>Sordariomycetes</taxon>
        <taxon>Hypocreomycetidae</taxon>
        <taxon>Hypocreales</taxon>
        <taxon>Hypocreaceae</taxon>
        <taxon>Cladobotryum</taxon>
    </lineage>
</organism>
<proteinExistence type="predicted"/>
<feature type="region of interest" description="Disordered" evidence="3">
    <location>
        <begin position="1"/>
        <end position="21"/>
    </location>
</feature>
<evidence type="ECO:0000256" key="1">
    <source>
        <dbReference type="ARBA" id="ARBA00022737"/>
    </source>
</evidence>
<feature type="region of interest" description="Disordered" evidence="3">
    <location>
        <begin position="672"/>
        <end position="735"/>
    </location>
</feature>
<keyword evidence="5" id="KW-1185">Reference proteome</keyword>
<feature type="coiled-coil region" evidence="2">
    <location>
        <begin position="86"/>
        <end position="120"/>
    </location>
</feature>
<feature type="compositionally biased region" description="Basic and acidic residues" evidence="3">
    <location>
        <begin position="674"/>
        <end position="687"/>
    </location>
</feature>
<evidence type="ECO:0000256" key="3">
    <source>
        <dbReference type="SAM" id="MobiDB-lite"/>
    </source>
</evidence>
<comment type="caution">
    <text evidence="4">The sequence shown here is derived from an EMBL/GenBank/DDBJ whole genome shotgun (WGS) entry which is preliminary data.</text>
</comment>
<protein>
    <recommendedName>
        <fullName evidence="6">Pentatricopeptide repeat protein</fullName>
    </recommendedName>
</protein>
<keyword evidence="1" id="KW-0677">Repeat</keyword>
<dbReference type="PANTHER" id="PTHR47933">
    <property type="entry name" value="PENTATRICOPEPTIDE REPEAT-CONTAINING PROTEIN 1, MITOCHONDRIAL"/>
    <property type="match status" value="1"/>
</dbReference>
<evidence type="ECO:0000313" key="4">
    <source>
        <dbReference type="EMBL" id="KAK5997904.1"/>
    </source>
</evidence>
<dbReference type="PANTHER" id="PTHR47933:SF11">
    <property type="entry name" value="PENTATRICOPEPTIDE REPEAT-CONTAINING PROTEIN 2"/>
    <property type="match status" value="1"/>
</dbReference>
<name>A0ABR0T0E3_9HYPO</name>
<keyword evidence="2" id="KW-0175">Coiled coil</keyword>
<accession>A0ABR0T0E3</accession>
<evidence type="ECO:0000256" key="2">
    <source>
        <dbReference type="SAM" id="Coils"/>
    </source>
</evidence>